<reference evidence="1 2" key="1">
    <citation type="submission" date="2015-11" db="EMBL/GenBank/DDBJ databases">
        <title>Exploring the genomic traits of fungus-feeding bacterial genus Collimonas.</title>
        <authorList>
            <person name="Song C."/>
            <person name="Schmidt R."/>
            <person name="de Jager V."/>
            <person name="Krzyzanowska D."/>
            <person name="Jongedijk E."/>
            <person name="Cankar K."/>
            <person name="Beekwilder J."/>
            <person name="van Veen A."/>
            <person name="de Boer W."/>
            <person name="van Veen J.A."/>
            <person name="Garbeva P."/>
        </authorList>
    </citation>
    <scope>NUCLEOTIDE SEQUENCE [LARGE SCALE GENOMIC DNA]</scope>
    <source>
        <strain evidence="1 2">Ter91</strain>
    </source>
</reference>
<evidence type="ECO:0000313" key="1">
    <source>
        <dbReference type="EMBL" id="AMP04640.1"/>
    </source>
</evidence>
<accession>A0A127Q3I0</accession>
<protein>
    <submittedName>
        <fullName evidence="1">Uncharacterized protein</fullName>
    </submittedName>
</protein>
<organism evidence="1 2">
    <name type="scientific">Collimonas pratensis</name>
    <dbReference type="NCBI Taxonomy" id="279113"/>
    <lineage>
        <taxon>Bacteria</taxon>
        <taxon>Pseudomonadati</taxon>
        <taxon>Pseudomonadota</taxon>
        <taxon>Betaproteobacteria</taxon>
        <taxon>Burkholderiales</taxon>
        <taxon>Oxalobacteraceae</taxon>
        <taxon>Collimonas</taxon>
    </lineage>
</organism>
<dbReference type="EMBL" id="CP013234">
    <property type="protein sequence ID" value="AMP04640.1"/>
    <property type="molecule type" value="Genomic_DNA"/>
</dbReference>
<gene>
    <name evidence="1" type="ORF">CPter91_2277</name>
</gene>
<dbReference type="Proteomes" id="UP000074561">
    <property type="component" value="Chromosome"/>
</dbReference>
<dbReference type="KEGG" id="cpra:CPter91_2277"/>
<name>A0A127Q3I0_9BURK</name>
<dbReference type="STRING" id="279113.CPter91_2277"/>
<proteinExistence type="predicted"/>
<dbReference type="AlphaFoldDB" id="A0A127Q3I0"/>
<evidence type="ECO:0000313" key="2">
    <source>
        <dbReference type="Proteomes" id="UP000074561"/>
    </source>
</evidence>
<sequence>MRIAADFQFDLLRTIRAHDFNRGGVKLLANFYWHKIIWMKITGKMWRPIAWNRDAKIGGNASRIIGGKIF</sequence>